<evidence type="ECO:0000256" key="2">
    <source>
        <dbReference type="ARBA" id="ARBA00023239"/>
    </source>
</evidence>
<keyword evidence="8" id="KW-1185">Reference proteome</keyword>
<feature type="domain" description="Flavoprotein" evidence="5">
    <location>
        <begin position="17"/>
        <end position="187"/>
    </location>
</feature>
<dbReference type="Proteomes" id="UP001595783">
    <property type="component" value="Unassembled WGS sequence"/>
</dbReference>
<dbReference type="Pfam" id="PF04127">
    <property type="entry name" value="DFP"/>
    <property type="match status" value="1"/>
</dbReference>
<dbReference type="EMBL" id="JBHRZO010000005">
    <property type="protein sequence ID" value="MFC3847151.1"/>
    <property type="molecule type" value="Genomic_DNA"/>
</dbReference>
<keyword evidence="3" id="KW-0460">Magnesium</keyword>
<dbReference type="InterPro" id="IPR007085">
    <property type="entry name" value="DNA/pantothenate-metab_flavo_C"/>
</dbReference>
<feature type="active site" description="Proton donor" evidence="3">
    <location>
        <position position="172"/>
    </location>
</feature>
<keyword evidence="2 3" id="KW-0456">Lyase</keyword>
<feature type="domain" description="DNA/pantothenate metabolism flavoprotein C-terminal" evidence="6">
    <location>
        <begin position="201"/>
        <end position="413"/>
    </location>
</feature>
<evidence type="ECO:0000259" key="6">
    <source>
        <dbReference type="Pfam" id="PF04127"/>
    </source>
</evidence>
<accession>A0ABV7ZG51</accession>
<dbReference type="PANTHER" id="PTHR14359:SF6">
    <property type="entry name" value="PHOSPHOPANTOTHENOYLCYSTEINE DECARBOXYLASE"/>
    <property type="match status" value="1"/>
</dbReference>
<evidence type="ECO:0000256" key="3">
    <source>
        <dbReference type="HAMAP-Rule" id="MF_02225"/>
    </source>
</evidence>
<evidence type="ECO:0000256" key="1">
    <source>
        <dbReference type="ARBA" id="ARBA00022793"/>
    </source>
</evidence>
<evidence type="ECO:0000256" key="4">
    <source>
        <dbReference type="RuleBase" id="RU364078"/>
    </source>
</evidence>
<keyword evidence="3" id="KW-0511">Multifunctional enzyme</keyword>
<dbReference type="EC" id="4.1.1.36" evidence="3"/>
<comment type="caution">
    <text evidence="3">Lacks conserved residue(s) required for the propagation of feature annotation.</text>
</comment>
<dbReference type="Pfam" id="PF02441">
    <property type="entry name" value="Flavoprotein"/>
    <property type="match status" value="1"/>
</dbReference>
<feature type="binding site" evidence="3">
    <location>
        <position position="295"/>
    </location>
    <ligand>
        <name>CTP</name>
        <dbReference type="ChEBI" id="CHEBI:37563"/>
    </ligand>
</feature>
<dbReference type="EC" id="6.3.2.5" evidence="3"/>
<comment type="function">
    <text evidence="3">Catalyzes two sequential steps in the biosynthesis of coenzyme A. In the first step cysteine is conjugated to 4'-phosphopantothenate to form 4-phosphopantothenoylcysteine. In the second step the latter compound is decarboxylated to form 4'-phosphopantotheine.</text>
</comment>
<keyword evidence="3 4" id="KW-0285">Flavoprotein</keyword>
<evidence type="ECO:0000313" key="8">
    <source>
        <dbReference type="Proteomes" id="UP001595783"/>
    </source>
</evidence>
<dbReference type="GO" id="GO:0004632">
    <property type="term" value="F:phosphopantothenate--cysteine ligase activity"/>
    <property type="evidence" value="ECO:0007669"/>
    <property type="project" value="UniProtKB-EC"/>
</dbReference>
<comment type="similarity">
    <text evidence="3 4">In the C-terminal section; belongs to the PPC synthetase family.</text>
</comment>
<gene>
    <name evidence="3 7" type="primary">coaBC</name>
    <name evidence="7" type="ORF">ACFOPX_01190</name>
</gene>
<dbReference type="Gene3D" id="3.40.50.10300">
    <property type="entry name" value="CoaB-like"/>
    <property type="match status" value="1"/>
</dbReference>
<dbReference type="InterPro" id="IPR003382">
    <property type="entry name" value="Flavoprotein"/>
</dbReference>
<comment type="pathway">
    <text evidence="3 4">Cofactor biosynthesis; coenzyme A biosynthesis; CoA from (R)-pantothenate: step 3/5.</text>
</comment>
<dbReference type="InterPro" id="IPR035929">
    <property type="entry name" value="CoaB-like_sf"/>
</dbReference>
<dbReference type="NCBIfam" id="TIGR00521">
    <property type="entry name" value="coaBC_dfp"/>
    <property type="match status" value="1"/>
</dbReference>
<dbReference type="RefSeq" id="WP_104751689.1">
    <property type="nucleotide sequence ID" value="NZ_FZMF01000004.1"/>
</dbReference>
<comment type="catalytic activity">
    <reaction evidence="3 4">
        <text>N-[(R)-4-phosphopantothenoyl]-L-cysteine + H(+) = (R)-4'-phosphopantetheine + CO2</text>
        <dbReference type="Rhea" id="RHEA:16793"/>
        <dbReference type="ChEBI" id="CHEBI:15378"/>
        <dbReference type="ChEBI" id="CHEBI:16526"/>
        <dbReference type="ChEBI" id="CHEBI:59458"/>
        <dbReference type="ChEBI" id="CHEBI:61723"/>
        <dbReference type="EC" id="4.1.1.36"/>
    </reaction>
</comment>
<dbReference type="Gene3D" id="3.40.50.1950">
    <property type="entry name" value="Flavin prenyltransferase-like"/>
    <property type="match status" value="1"/>
</dbReference>
<comment type="function">
    <text evidence="4">Catalyzes two steps in the biosynthesis of coenzyme A. In the first step cysteine is conjugated to 4'-phosphopantothenate to form 4-phosphopantothenoylcysteine, in the latter compound is decarboxylated to form 4'-phosphopantotheine.</text>
</comment>
<dbReference type="SUPFAM" id="SSF52507">
    <property type="entry name" value="Homo-oligomeric flavin-containing Cys decarboxylases, HFCD"/>
    <property type="match status" value="1"/>
</dbReference>
<keyword evidence="3" id="KW-0479">Metal-binding</keyword>
<organism evidence="7 8">
    <name type="scientific">Helicobacter baculiformis</name>
    <dbReference type="NCBI Taxonomy" id="427351"/>
    <lineage>
        <taxon>Bacteria</taxon>
        <taxon>Pseudomonadati</taxon>
        <taxon>Campylobacterota</taxon>
        <taxon>Epsilonproteobacteria</taxon>
        <taxon>Campylobacterales</taxon>
        <taxon>Helicobacteraceae</taxon>
        <taxon>Helicobacter</taxon>
    </lineage>
</organism>
<feature type="binding site" evidence="3">
    <location>
        <position position="362"/>
    </location>
    <ligand>
        <name>CTP</name>
        <dbReference type="ChEBI" id="CHEBI:37563"/>
    </ligand>
</feature>
<sequence>MLETLDWLYATTPLQGKRILLLVSGSIAVYKSLDLVRAFMKMGAQVRVVMSAGACQFVQPLSFEALSQASVLTPSSERWNLQEGLCANHISYATWADLVVVAPASVNTLAKLACGLADNVLCSTFLASCAPKILAPSMNTQMWLAPPTQENLKRLKALGCEIVEPRVDLLACNTTGKGAMAQVLEIVCAGVRALERTPFWQDKEAVVTGGGSVENIDAVRCISNHSSGLQASALALVLYFKGARVRLISSVFPLALPASIESIALKSAQEYLKALQARQNLQNPPFLFMLAAISDYKPAQTHAGKLKKHALGARWSLECVQNVDILCALQGYYKVAFKAEENLDQGLHNAQKLLESVQEGGKGCAVVCLNTLEQSPFGALENQMYFLSARACRHSARTDKLRLSFEILDFVQEVLSGA</sequence>
<feature type="region of interest" description="Phosphopantothenoylcysteine decarboxylase" evidence="3">
    <location>
        <begin position="1"/>
        <end position="204"/>
    </location>
</feature>
<keyword evidence="3 4" id="KW-0436">Ligase</keyword>
<dbReference type="PANTHER" id="PTHR14359">
    <property type="entry name" value="HOMO-OLIGOMERIC FLAVIN CONTAINING CYS DECARBOXYLASE FAMILY"/>
    <property type="match status" value="1"/>
</dbReference>
<keyword evidence="1 3" id="KW-0210">Decarboxylase</keyword>
<evidence type="ECO:0000313" key="7">
    <source>
        <dbReference type="EMBL" id="MFC3847151.1"/>
    </source>
</evidence>
<comment type="catalytic activity">
    <reaction evidence="3 4">
        <text>(R)-4'-phosphopantothenate + L-cysteine + CTP = N-[(R)-4-phosphopantothenoyl]-L-cysteine + CMP + diphosphate + H(+)</text>
        <dbReference type="Rhea" id="RHEA:19397"/>
        <dbReference type="ChEBI" id="CHEBI:10986"/>
        <dbReference type="ChEBI" id="CHEBI:15378"/>
        <dbReference type="ChEBI" id="CHEBI:33019"/>
        <dbReference type="ChEBI" id="CHEBI:35235"/>
        <dbReference type="ChEBI" id="CHEBI:37563"/>
        <dbReference type="ChEBI" id="CHEBI:59458"/>
        <dbReference type="ChEBI" id="CHEBI:60377"/>
        <dbReference type="EC" id="6.3.2.5"/>
    </reaction>
</comment>
<name>A0ABV7ZG51_9HELI</name>
<dbReference type="InterPro" id="IPR036551">
    <property type="entry name" value="Flavin_trans-like"/>
</dbReference>
<proteinExistence type="inferred from homology"/>
<feature type="region of interest" description="Phosphopantothenate--cysteine ligase" evidence="3">
    <location>
        <begin position="205"/>
        <end position="418"/>
    </location>
</feature>
<evidence type="ECO:0000259" key="5">
    <source>
        <dbReference type="Pfam" id="PF02441"/>
    </source>
</evidence>
<comment type="cofactor">
    <cofactor evidence="3">
        <name>Mg(2+)</name>
        <dbReference type="ChEBI" id="CHEBI:18420"/>
    </cofactor>
</comment>
<keyword evidence="3 4" id="KW-0288">FMN</keyword>
<dbReference type="SUPFAM" id="SSF102645">
    <property type="entry name" value="CoaB-like"/>
    <property type="match status" value="1"/>
</dbReference>
<comment type="similarity">
    <text evidence="3 4">In the N-terminal section; belongs to the HFCD (homo-oligomeric flavin containing Cys decarboxylase) superfamily.</text>
</comment>
<dbReference type="HAMAP" id="MF_02225">
    <property type="entry name" value="CoaBC"/>
    <property type="match status" value="1"/>
</dbReference>
<feature type="binding site" evidence="3">
    <location>
        <position position="305"/>
    </location>
    <ligand>
        <name>CTP</name>
        <dbReference type="ChEBI" id="CHEBI:37563"/>
    </ligand>
</feature>
<protein>
    <recommendedName>
        <fullName evidence="3">Coenzyme A biosynthesis bifunctional protein CoaBC</fullName>
    </recommendedName>
    <alternativeName>
        <fullName evidence="3">DNA/pantothenate metabolism flavoprotein</fullName>
    </alternativeName>
    <alternativeName>
        <fullName evidence="3">Phosphopantothenoylcysteine synthetase/decarboxylase</fullName>
        <shortName evidence="3">PPCS-PPCDC</shortName>
    </alternativeName>
    <domain>
        <recommendedName>
            <fullName evidence="3">Phosphopantothenoylcysteine decarboxylase</fullName>
            <shortName evidence="3">PPC decarboxylase</shortName>
            <shortName evidence="3">PPC-DC</shortName>
            <ecNumber evidence="3">4.1.1.36</ecNumber>
        </recommendedName>
        <alternativeName>
            <fullName evidence="3">CoaC</fullName>
        </alternativeName>
    </domain>
    <domain>
        <recommendedName>
            <fullName evidence="3">Phosphopantothenate--cysteine ligase</fullName>
            <ecNumber evidence="3">6.3.2.5</ecNumber>
        </recommendedName>
        <alternativeName>
            <fullName evidence="3">CoaB</fullName>
        </alternativeName>
        <alternativeName>
            <fullName evidence="3">Phosphopantothenoylcysteine synthetase</fullName>
            <shortName evidence="3">PPC synthetase</shortName>
            <shortName evidence="3">PPC-S</shortName>
        </alternativeName>
    </domain>
</protein>
<comment type="pathway">
    <text evidence="3 4">Cofactor biosynthesis; coenzyme A biosynthesis; CoA from (R)-pantothenate: step 2/5.</text>
</comment>
<comment type="caution">
    <text evidence="7">The sequence shown here is derived from an EMBL/GenBank/DDBJ whole genome shotgun (WGS) entry which is preliminary data.</text>
</comment>
<dbReference type="GO" id="GO:0004633">
    <property type="term" value="F:phosphopantothenoylcysteine decarboxylase activity"/>
    <property type="evidence" value="ECO:0007669"/>
    <property type="project" value="UniProtKB-EC"/>
</dbReference>
<feature type="binding site" evidence="3">
    <location>
        <position position="337"/>
    </location>
    <ligand>
        <name>CTP</name>
        <dbReference type="ChEBI" id="CHEBI:37563"/>
    </ligand>
</feature>
<comment type="cofactor">
    <cofactor evidence="3">
        <name>FMN</name>
        <dbReference type="ChEBI" id="CHEBI:58210"/>
    </cofactor>
    <text evidence="3">Binds 1 FMN per subunit.</text>
</comment>
<dbReference type="InterPro" id="IPR005252">
    <property type="entry name" value="CoaBC"/>
</dbReference>
<reference evidence="8" key="1">
    <citation type="journal article" date="2019" name="Int. J. Syst. Evol. Microbiol.">
        <title>The Global Catalogue of Microorganisms (GCM) 10K type strain sequencing project: providing services to taxonomists for standard genome sequencing and annotation.</title>
        <authorList>
            <consortium name="The Broad Institute Genomics Platform"/>
            <consortium name="The Broad Institute Genome Sequencing Center for Infectious Disease"/>
            <person name="Wu L."/>
            <person name="Ma J."/>
        </authorList>
    </citation>
    <scope>NUCLEOTIDE SEQUENCE [LARGE SCALE GENOMIC DNA]</scope>
    <source>
        <strain evidence="8">CCUG 53816</strain>
    </source>
</reference>